<evidence type="ECO:0000256" key="4">
    <source>
        <dbReference type="SAM" id="MobiDB-lite"/>
    </source>
</evidence>
<dbReference type="InterPro" id="IPR017395">
    <property type="entry name" value="Chlorophyllase-like"/>
</dbReference>
<evidence type="ECO:0000256" key="2">
    <source>
        <dbReference type="ARBA" id="ARBA00022963"/>
    </source>
</evidence>
<sequence length="332" mass="34148">MPDRRAPRRLLALCLVLSVAACSSPAPETPVFTPPSGTAAASGAPSAAPSASASVRPTATPVVRVAPKSAFAVGVRTLKFTRGDRALPTTVWYPATGKAGGSPRKDAAAAAGRFPVVLFSHGLRGLPTYYQQLTTRFAAAGFVVAGPAYPFTNHNADPFKQLDMANQPADGSAVLTALLKLDTKSGDLFAGHLDGAHIGVAGHSAGGYTSAGMLANNRDARVDAAIVISGGSMGAFQGARTPVLFVHGDADAVVRYQAGRDAYNATSWPRAFLTLLGGDHGAFLGPGAKGFDQTIKTMTDFLRWALWGDAAAKGRLSADGTRAGVAKFEAKL</sequence>
<keyword evidence="1" id="KW-0378">Hydrolase</keyword>
<dbReference type="EMBL" id="BONI01000063">
    <property type="protein sequence ID" value="GIG09345.1"/>
    <property type="molecule type" value="Genomic_DNA"/>
</dbReference>
<keyword evidence="3" id="KW-0443">Lipid metabolism</keyword>
<dbReference type="Proteomes" id="UP000630887">
    <property type="component" value="Unassembled WGS sequence"/>
</dbReference>
<dbReference type="Pfam" id="PF07224">
    <property type="entry name" value="Chlorophyllase"/>
    <property type="match status" value="1"/>
</dbReference>
<dbReference type="AlphaFoldDB" id="A0A8J3LAT5"/>
<keyword evidence="7" id="KW-1185">Reference proteome</keyword>
<evidence type="ECO:0000256" key="3">
    <source>
        <dbReference type="ARBA" id="ARBA00023098"/>
    </source>
</evidence>
<feature type="chain" id="PRO_5038853886" description="Chlorophyllase-like protein" evidence="5">
    <location>
        <begin position="29"/>
        <end position="332"/>
    </location>
</feature>
<feature type="signal peptide" evidence="5">
    <location>
        <begin position="1"/>
        <end position="28"/>
    </location>
</feature>
<keyword evidence="2" id="KW-0442">Lipid degradation</keyword>
<dbReference type="PANTHER" id="PTHR10272:SF0">
    <property type="entry name" value="PLATELET-ACTIVATING FACTOR ACETYLHYDROLASE"/>
    <property type="match status" value="1"/>
</dbReference>
<organism evidence="6 7">
    <name type="scientific">Catellatospora coxensis</name>
    <dbReference type="NCBI Taxonomy" id="310354"/>
    <lineage>
        <taxon>Bacteria</taxon>
        <taxon>Bacillati</taxon>
        <taxon>Actinomycetota</taxon>
        <taxon>Actinomycetes</taxon>
        <taxon>Micromonosporales</taxon>
        <taxon>Micromonosporaceae</taxon>
        <taxon>Catellatospora</taxon>
    </lineage>
</organism>
<evidence type="ECO:0000313" key="6">
    <source>
        <dbReference type="EMBL" id="GIG09345.1"/>
    </source>
</evidence>
<dbReference type="PROSITE" id="PS51257">
    <property type="entry name" value="PROKAR_LIPOPROTEIN"/>
    <property type="match status" value="1"/>
</dbReference>
<protein>
    <recommendedName>
        <fullName evidence="8">Chlorophyllase-like protein</fullName>
    </recommendedName>
</protein>
<evidence type="ECO:0000256" key="5">
    <source>
        <dbReference type="SAM" id="SignalP"/>
    </source>
</evidence>
<reference evidence="6 7" key="1">
    <citation type="submission" date="2021-01" db="EMBL/GenBank/DDBJ databases">
        <title>Whole genome shotgun sequence of Catellatospora coxensis NBRC 107359.</title>
        <authorList>
            <person name="Komaki H."/>
            <person name="Tamura T."/>
        </authorList>
    </citation>
    <scope>NUCLEOTIDE SEQUENCE [LARGE SCALE GENOMIC DNA]</scope>
    <source>
        <strain evidence="6 7">NBRC 107359</strain>
    </source>
</reference>
<dbReference type="SUPFAM" id="SSF53474">
    <property type="entry name" value="alpha/beta-Hydrolases"/>
    <property type="match status" value="1"/>
</dbReference>
<dbReference type="InterPro" id="IPR029058">
    <property type="entry name" value="AB_hydrolase_fold"/>
</dbReference>
<keyword evidence="5" id="KW-0732">Signal</keyword>
<feature type="compositionally biased region" description="Low complexity" evidence="4">
    <location>
        <begin position="34"/>
        <end position="53"/>
    </location>
</feature>
<comment type="caution">
    <text evidence="6">The sequence shown here is derived from an EMBL/GenBank/DDBJ whole genome shotgun (WGS) entry which is preliminary data.</text>
</comment>
<gene>
    <name evidence="6" type="ORF">Cco03nite_60450</name>
</gene>
<dbReference type="GO" id="GO:0016042">
    <property type="term" value="P:lipid catabolic process"/>
    <property type="evidence" value="ECO:0007669"/>
    <property type="project" value="UniProtKB-KW"/>
</dbReference>
<proteinExistence type="predicted"/>
<evidence type="ECO:0000313" key="7">
    <source>
        <dbReference type="Proteomes" id="UP000630887"/>
    </source>
</evidence>
<accession>A0A8J3LAT5</accession>
<dbReference type="Gene3D" id="3.40.50.1820">
    <property type="entry name" value="alpha/beta hydrolase"/>
    <property type="match status" value="1"/>
</dbReference>
<dbReference type="PANTHER" id="PTHR10272">
    <property type="entry name" value="PLATELET-ACTIVATING FACTOR ACETYLHYDROLASE"/>
    <property type="match status" value="1"/>
</dbReference>
<dbReference type="GO" id="GO:0003847">
    <property type="term" value="F:1-alkyl-2-acetylglycerophosphocholine esterase activity"/>
    <property type="evidence" value="ECO:0007669"/>
    <property type="project" value="TreeGrafter"/>
</dbReference>
<dbReference type="RefSeq" id="WP_239167779.1">
    <property type="nucleotide sequence ID" value="NZ_BAAALC010000064.1"/>
</dbReference>
<feature type="region of interest" description="Disordered" evidence="4">
    <location>
        <begin position="24"/>
        <end position="53"/>
    </location>
</feature>
<evidence type="ECO:0000256" key="1">
    <source>
        <dbReference type="ARBA" id="ARBA00022801"/>
    </source>
</evidence>
<name>A0A8J3LAT5_9ACTN</name>
<evidence type="ECO:0008006" key="8">
    <source>
        <dbReference type="Google" id="ProtNLM"/>
    </source>
</evidence>